<proteinExistence type="predicted"/>
<organism evidence="4 5">
    <name type="scientific">Paraburkholderia dipogonis</name>
    <dbReference type="NCBI Taxonomy" id="1211383"/>
    <lineage>
        <taxon>Bacteria</taxon>
        <taxon>Pseudomonadati</taxon>
        <taxon>Pseudomonadota</taxon>
        <taxon>Betaproteobacteria</taxon>
        <taxon>Burkholderiales</taxon>
        <taxon>Burkholderiaceae</taxon>
        <taxon>Paraburkholderia</taxon>
    </lineage>
</organism>
<evidence type="ECO:0000256" key="1">
    <source>
        <dbReference type="ARBA" id="ARBA00022679"/>
    </source>
</evidence>
<reference evidence="4 5" key="1">
    <citation type="journal article" date="2024" name="Chem. Sci.">
        <title>Discovery of megapolipeptins by genome mining of a Burkholderiales bacteria collection.</title>
        <authorList>
            <person name="Paulo B.S."/>
            <person name="Recchia M.J.J."/>
            <person name="Lee S."/>
            <person name="Fergusson C.H."/>
            <person name="Romanowski S.B."/>
            <person name="Hernandez A."/>
            <person name="Krull N."/>
            <person name="Liu D.Y."/>
            <person name="Cavanagh H."/>
            <person name="Bos A."/>
            <person name="Gray C.A."/>
            <person name="Murphy B.T."/>
            <person name="Linington R.G."/>
            <person name="Eustaquio A.S."/>
        </authorList>
    </citation>
    <scope>NUCLEOTIDE SEQUENCE [LARGE SCALE GENOMIC DNA]</scope>
    <source>
        <strain evidence="4 5">RL17-350-BIC-A</strain>
    </source>
</reference>
<dbReference type="Gene3D" id="3.40.630.30">
    <property type="match status" value="1"/>
</dbReference>
<evidence type="ECO:0000256" key="2">
    <source>
        <dbReference type="ARBA" id="ARBA00023315"/>
    </source>
</evidence>
<dbReference type="InterPro" id="IPR000182">
    <property type="entry name" value="GNAT_dom"/>
</dbReference>
<dbReference type="Pfam" id="PF13508">
    <property type="entry name" value="Acetyltransf_7"/>
    <property type="match status" value="1"/>
</dbReference>
<dbReference type="SUPFAM" id="SSF55729">
    <property type="entry name" value="Acyl-CoA N-acyltransferases (Nat)"/>
    <property type="match status" value="1"/>
</dbReference>
<gene>
    <name evidence="4" type="primary">arsN2</name>
    <name evidence="4" type="ORF">PQR57_13520</name>
</gene>
<keyword evidence="5" id="KW-1185">Reference proteome</keyword>
<comment type="caution">
    <text evidence="4">The sequence shown here is derived from an EMBL/GenBank/DDBJ whole genome shotgun (WGS) entry which is preliminary data.</text>
</comment>
<sequence length="144" mass="15392">MKIRAAQSEDLDAIAALLAENELPASDVTPDMLRDFAVAEDAHWSVVGSVGLERFGAEALLRSLAVANPERSAGLGSKLLAHAKHMALTSGVSELWLLTTTAADFFRRAGYLAVARASAPTELQTSTHFAQLCPNTAVCMRKRL</sequence>
<dbReference type="CDD" id="cd04301">
    <property type="entry name" value="NAT_SF"/>
    <property type="match status" value="1"/>
</dbReference>
<keyword evidence="1" id="KW-0808">Transferase</keyword>
<feature type="domain" description="N-acetyltransferase" evidence="3">
    <location>
        <begin position="1"/>
        <end position="144"/>
    </location>
</feature>
<dbReference type="PANTHER" id="PTHR43877">
    <property type="entry name" value="AMINOALKYLPHOSPHONATE N-ACETYLTRANSFERASE-RELATED-RELATED"/>
    <property type="match status" value="1"/>
</dbReference>
<protein>
    <submittedName>
        <fullName evidence="4">Arsenic resistance N-acetyltransferase ArsN2</fullName>
    </submittedName>
</protein>
<evidence type="ECO:0000313" key="4">
    <source>
        <dbReference type="EMBL" id="MFM0002043.1"/>
    </source>
</evidence>
<evidence type="ECO:0000259" key="3">
    <source>
        <dbReference type="PROSITE" id="PS51186"/>
    </source>
</evidence>
<dbReference type="InterPro" id="IPR016181">
    <property type="entry name" value="Acyl_CoA_acyltransferase"/>
</dbReference>
<dbReference type="InterPro" id="IPR050832">
    <property type="entry name" value="Bact_Acetyltransf"/>
</dbReference>
<name>A0ABW9AQ51_9BURK</name>
<dbReference type="PROSITE" id="PS51186">
    <property type="entry name" value="GNAT"/>
    <property type="match status" value="1"/>
</dbReference>
<accession>A0ABW9AQ51</accession>
<keyword evidence="2" id="KW-0012">Acyltransferase</keyword>
<dbReference type="Proteomes" id="UP001629230">
    <property type="component" value="Unassembled WGS sequence"/>
</dbReference>
<dbReference type="RefSeq" id="WP_408177454.1">
    <property type="nucleotide sequence ID" value="NZ_JAQQEZ010000007.1"/>
</dbReference>
<evidence type="ECO:0000313" key="5">
    <source>
        <dbReference type="Proteomes" id="UP001629230"/>
    </source>
</evidence>
<dbReference type="NCBIfam" id="NF040501">
    <property type="entry name" value="resist_ArsN2"/>
    <property type="match status" value="1"/>
</dbReference>
<dbReference type="EMBL" id="JAQQEZ010000007">
    <property type="protein sequence ID" value="MFM0002043.1"/>
    <property type="molecule type" value="Genomic_DNA"/>
</dbReference>